<dbReference type="Proteomes" id="UP000442334">
    <property type="component" value="Unassembled WGS sequence"/>
</dbReference>
<dbReference type="AlphaFoldDB" id="A0A7J5GPH2"/>
<comment type="caution">
    <text evidence="1">The sequence shown here is derived from an EMBL/GenBank/DDBJ whole genome shotgun (WGS) entry which is preliminary data.</text>
</comment>
<evidence type="ECO:0008006" key="3">
    <source>
        <dbReference type="Google" id="ProtNLM"/>
    </source>
</evidence>
<accession>A0A7J5GPH2</accession>
<protein>
    <recommendedName>
        <fullName evidence="3">Outer membrane protein beta-barrel domain-containing protein</fullName>
    </recommendedName>
</protein>
<feature type="non-terminal residue" evidence="1">
    <location>
        <position position="213"/>
    </location>
</feature>
<gene>
    <name evidence="1" type="ORF">GAQ34_23715</name>
</gene>
<dbReference type="EMBL" id="WCUA01000251">
    <property type="protein sequence ID" value="KAB4177106.1"/>
    <property type="molecule type" value="Genomic_DNA"/>
</dbReference>
<organism evidence="1 2">
    <name type="scientific">Bacteroides uniformis</name>
    <dbReference type="NCBI Taxonomy" id="820"/>
    <lineage>
        <taxon>Bacteria</taxon>
        <taxon>Pseudomonadati</taxon>
        <taxon>Bacteroidota</taxon>
        <taxon>Bacteroidia</taxon>
        <taxon>Bacteroidales</taxon>
        <taxon>Bacteroidaceae</taxon>
        <taxon>Bacteroides</taxon>
    </lineage>
</organism>
<evidence type="ECO:0000313" key="2">
    <source>
        <dbReference type="Proteomes" id="UP000442334"/>
    </source>
</evidence>
<evidence type="ECO:0000313" key="1">
    <source>
        <dbReference type="EMBL" id="KAB4177106.1"/>
    </source>
</evidence>
<reference evidence="1 2" key="1">
    <citation type="journal article" date="2019" name="Nat. Med.">
        <title>A library of human gut bacterial isolates paired with longitudinal multiomics data enables mechanistic microbiome research.</title>
        <authorList>
            <person name="Poyet M."/>
            <person name="Groussin M."/>
            <person name="Gibbons S.M."/>
            <person name="Avila-Pacheco J."/>
            <person name="Jiang X."/>
            <person name="Kearney S.M."/>
            <person name="Perrotta A.R."/>
            <person name="Berdy B."/>
            <person name="Zhao S."/>
            <person name="Lieberman T.D."/>
            <person name="Swanson P.K."/>
            <person name="Smith M."/>
            <person name="Roesemann S."/>
            <person name="Alexander J.E."/>
            <person name="Rich S.A."/>
            <person name="Livny J."/>
            <person name="Vlamakis H."/>
            <person name="Clish C."/>
            <person name="Bullock K."/>
            <person name="Deik A."/>
            <person name="Scott J."/>
            <person name="Pierce K.A."/>
            <person name="Xavier R.J."/>
            <person name="Alm E.J."/>
        </authorList>
    </citation>
    <scope>NUCLEOTIDE SEQUENCE [LARGE SCALE GENOMIC DNA]</scope>
    <source>
        <strain evidence="1 2">BIOML-A21</strain>
    </source>
</reference>
<proteinExistence type="predicted"/>
<sequence>MNIFRINNKYVAVAIFLMLAVTLQAQDYGALQYMLQKRPANEKFESNKFNEHLFFSAGIGPYSLLTSGDSQDGMGMTAHLFMGKWITPVHGLRIGVNLGYLPSSIYDSKIKMGGGSLDYLLNMSSLAYGYNANRCFELVGIAGIEAGYSKVGDNSDRSEKYPDLKGGGQLYYGAHLGLQGNVRLSSTLDLFVEPRIGWYNDGFAYTESWRNYK</sequence>
<name>A0A7J5GPH2_BACUN</name>